<dbReference type="EMBL" id="MRUL01000002">
    <property type="protein sequence ID" value="OON41358.1"/>
    <property type="molecule type" value="Genomic_DNA"/>
</dbReference>
<comment type="caution">
    <text evidence="5">The sequence shown here is derived from an EMBL/GenBank/DDBJ whole genome shotgun (WGS) entry which is preliminary data.</text>
</comment>
<dbReference type="PANTHER" id="PTHR34823">
    <property type="entry name" value="GLCNAC-BINDING PROTEIN A"/>
    <property type="match status" value="1"/>
</dbReference>
<dbReference type="InterPro" id="IPR051024">
    <property type="entry name" value="GlcNAc_Chitin_IntDeg"/>
</dbReference>
<evidence type="ECO:0000256" key="3">
    <source>
        <dbReference type="SAM" id="SignalP"/>
    </source>
</evidence>
<proteinExistence type="predicted"/>
<accession>A0A1S8YR29</accession>
<feature type="domain" description="Chitin-binding type-4" evidence="4">
    <location>
        <begin position="22"/>
        <end position="202"/>
    </location>
</feature>
<gene>
    <name evidence="5" type="ORF">BTJ39_05190</name>
</gene>
<evidence type="ECO:0000259" key="4">
    <source>
        <dbReference type="Pfam" id="PF03067"/>
    </source>
</evidence>
<feature type="signal peptide" evidence="3">
    <location>
        <begin position="1"/>
        <end position="21"/>
    </location>
</feature>
<dbReference type="SUPFAM" id="SSF81296">
    <property type="entry name" value="E set domains"/>
    <property type="match status" value="1"/>
</dbReference>
<dbReference type="PANTHER" id="PTHR34823:SF1">
    <property type="entry name" value="CHITIN-BINDING TYPE-4 DOMAIN-CONTAINING PROTEIN"/>
    <property type="match status" value="1"/>
</dbReference>
<evidence type="ECO:0000256" key="2">
    <source>
        <dbReference type="SAM" id="MobiDB-lite"/>
    </source>
</evidence>
<sequence>MKVSKTCFALAALLSASGAWAHGYVSEPASRGYLCTNDQGNQNKDCGAVQYEPQSVEGGDGFPAYKTESSGGSIVNAPKDGEIAGAGLATMSPLNAQSDSRWHKHAMSAGKYSFAWTFTAPHRTKDWRYYITKPDWNPNKPLSRASFETTPFCVIDGKNQIPALGKSQPHECNVPAREGYQVILATWDVGDTDATFYNVIDVDFGGHNHPGDNDHEDNVTPPDDGNNGGNDNVTPPDDGNNGGNDNVTPPDHDDGNKPPSGDYPEWKLGHKYHGGEVVHGRDGNLYKCKSAHGANGWCGASPVYEPGAGWAWAQAWDIK</sequence>
<reference evidence="5 6" key="1">
    <citation type="submission" date="2016-12" db="EMBL/GenBank/DDBJ databases">
        <title>Izhakiella australiana sp. nov. of genus Izhakiella isolated from Australian desert.</title>
        <authorList>
            <person name="Ji M."/>
        </authorList>
    </citation>
    <scope>NUCLEOTIDE SEQUENCE [LARGE SCALE GENOMIC DNA]</scope>
    <source>
        <strain evidence="5 6">D4N98</strain>
    </source>
</reference>
<dbReference type="AlphaFoldDB" id="A0A1S8YR29"/>
<evidence type="ECO:0000313" key="5">
    <source>
        <dbReference type="EMBL" id="OON41358.1"/>
    </source>
</evidence>
<dbReference type="InterPro" id="IPR014756">
    <property type="entry name" value="Ig_E-set"/>
</dbReference>
<name>A0A1S8YR29_9GAMM</name>
<dbReference type="CDD" id="cd21177">
    <property type="entry name" value="LPMO_AA10"/>
    <property type="match status" value="1"/>
</dbReference>
<dbReference type="Gene3D" id="2.70.50.50">
    <property type="entry name" value="chitin-binding protein cbp21"/>
    <property type="match status" value="1"/>
</dbReference>
<feature type="region of interest" description="Disordered" evidence="2">
    <location>
        <begin position="207"/>
        <end position="268"/>
    </location>
</feature>
<feature type="chain" id="PRO_5013227295" description="Chitin-binding type-4 domain-containing protein" evidence="3">
    <location>
        <begin position="22"/>
        <end position="319"/>
    </location>
</feature>
<dbReference type="InterPro" id="IPR004302">
    <property type="entry name" value="Cellulose/chitin-bd_N"/>
</dbReference>
<protein>
    <recommendedName>
        <fullName evidence="4">Chitin-binding type-4 domain-containing protein</fullName>
    </recommendedName>
</protein>
<feature type="compositionally biased region" description="Basic and acidic residues" evidence="2">
    <location>
        <begin position="207"/>
        <end position="218"/>
    </location>
</feature>
<keyword evidence="1 3" id="KW-0732">Signal</keyword>
<dbReference type="Pfam" id="PF03067">
    <property type="entry name" value="LPMO_10"/>
    <property type="match status" value="1"/>
</dbReference>
<dbReference type="RefSeq" id="WP_078001610.1">
    <property type="nucleotide sequence ID" value="NZ_MRUL01000002.1"/>
</dbReference>
<feature type="compositionally biased region" description="Low complexity" evidence="2">
    <location>
        <begin position="219"/>
        <end position="249"/>
    </location>
</feature>
<evidence type="ECO:0000256" key="1">
    <source>
        <dbReference type="ARBA" id="ARBA00022729"/>
    </source>
</evidence>
<evidence type="ECO:0000313" key="6">
    <source>
        <dbReference type="Proteomes" id="UP000190667"/>
    </source>
</evidence>
<dbReference type="Proteomes" id="UP000190667">
    <property type="component" value="Unassembled WGS sequence"/>
</dbReference>
<organism evidence="5 6">
    <name type="scientific">Izhakiella australiensis</name>
    <dbReference type="NCBI Taxonomy" id="1926881"/>
    <lineage>
        <taxon>Bacteria</taxon>
        <taxon>Pseudomonadati</taxon>
        <taxon>Pseudomonadota</taxon>
        <taxon>Gammaproteobacteria</taxon>
        <taxon>Enterobacterales</taxon>
        <taxon>Erwiniaceae</taxon>
        <taxon>Izhakiella</taxon>
    </lineage>
</organism>
<dbReference type="STRING" id="1926881.BTJ39_05190"/>
<dbReference type="OrthoDB" id="3675244at2"/>
<keyword evidence="6" id="KW-1185">Reference proteome</keyword>